<evidence type="ECO:0000256" key="5">
    <source>
        <dbReference type="ARBA" id="ARBA00012452"/>
    </source>
</evidence>
<dbReference type="InterPro" id="IPR036282">
    <property type="entry name" value="Glutathione-S-Trfase_C_sf"/>
</dbReference>
<dbReference type="Proteomes" id="UP000748531">
    <property type="component" value="Unassembled WGS sequence"/>
</dbReference>
<evidence type="ECO:0000259" key="8">
    <source>
        <dbReference type="PROSITE" id="PS50405"/>
    </source>
</evidence>
<dbReference type="GO" id="GO:0006749">
    <property type="term" value="P:glutathione metabolic process"/>
    <property type="evidence" value="ECO:0007669"/>
    <property type="project" value="TreeGrafter"/>
</dbReference>
<protein>
    <recommendedName>
        <fullName evidence="5">glutathione transferase</fullName>
        <ecNumber evidence="5">2.5.1.18</ecNumber>
    </recommendedName>
</protein>
<organism evidence="9 10">
    <name type="scientific">Paragonimus heterotremus</name>
    <dbReference type="NCBI Taxonomy" id="100268"/>
    <lineage>
        <taxon>Eukaryota</taxon>
        <taxon>Metazoa</taxon>
        <taxon>Spiralia</taxon>
        <taxon>Lophotrochozoa</taxon>
        <taxon>Platyhelminthes</taxon>
        <taxon>Trematoda</taxon>
        <taxon>Digenea</taxon>
        <taxon>Plagiorchiida</taxon>
        <taxon>Troglotremata</taxon>
        <taxon>Troglotrematidae</taxon>
        <taxon>Paragonimus</taxon>
    </lineage>
</organism>
<evidence type="ECO:0000256" key="7">
    <source>
        <dbReference type="ARBA" id="ARBA00047960"/>
    </source>
</evidence>
<evidence type="ECO:0000256" key="6">
    <source>
        <dbReference type="ARBA" id="ARBA00022679"/>
    </source>
</evidence>
<dbReference type="PANTHER" id="PTHR11571">
    <property type="entry name" value="GLUTATHIONE S-TRANSFERASE"/>
    <property type="match status" value="1"/>
</dbReference>
<dbReference type="InterPro" id="IPR050213">
    <property type="entry name" value="GST_superfamily"/>
</dbReference>
<comment type="catalytic activity">
    <reaction evidence="7">
        <text>RX + glutathione = an S-substituted glutathione + a halide anion + H(+)</text>
        <dbReference type="Rhea" id="RHEA:16437"/>
        <dbReference type="ChEBI" id="CHEBI:15378"/>
        <dbReference type="ChEBI" id="CHEBI:16042"/>
        <dbReference type="ChEBI" id="CHEBI:17792"/>
        <dbReference type="ChEBI" id="CHEBI:57925"/>
        <dbReference type="ChEBI" id="CHEBI:90779"/>
        <dbReference type="EC" id="2.5.1.18"/>
    </reaction>
</comment>
<evidence type="ECO:0000256" key="2">
    <source>
        <dbReference type="ARBA" id="ARBA00003701"/>
    </source>
</evidence>
<dbReference type="Pfam" id="PF14497">
    <property type="entry name" value="GST_C_3"/>
    <property type="match status" value="1"/>
</dbReference>
<evidence type="ECO:0000256" key="1">
    <source>
        <dbReference type="ARBA" id="ARBA00002446"/>
    </source>
</evidence>
<evidence type="ECO:0000313" key="9">
    <source>
        <dbReference type="EMBL" id="KAF5397098.1"/>
    </source>
</evidence>
<keyword evidence="6" id="KW-0808">Transferase</keyword>
<comment type="subunit">
    <text evidence="4">Homodimer.</text>
</comment>
<comment type="function">
    <text evidence="1">GST isoenzymes appear to play a central role in the parasite detoxification system. Other functions are also suspected including a role in increasing the solubility of haematin in the parasite gut.</text>
</comment>
<evidence type="ECO:0000256" key="4">
    <source>
        <dbReference type="ARBA" id="ARBA00011738"/>
    </source>
</evidence>
<dbReference type="EC" id="2.5.1.18" evidence="5"/>
<name>A0A8J4SGP4_9TREM</name>
<dbReference type="SUPFAM" id="SSF47616">
    <property type="entry name" value="GST C-terminal domain-like"/>
    <property type="match status" value="1"/>
</dbReference>
<comment type="similarity">
    <text evidence="3">Belongs to the GST superfamily. Mu family.</text>
</comment>
<gene>
    <name evidence="9" type="ORF">PHET_10111</name>
</gene>
<evidence type="ECO:0000256" key="3">
    <source>
        <dbReference type="ARBA" id="ARBA00005861"/>
    </source>
</evidence>
<evidence type="ECO:0000313" key="10">
    <source>
        <dbReference type="Proteomes" id="UP000748531"/>
    </source>
</evidence>
<keyword evidence="10" id="KW-1185">Reference proteome</keyword>
<dbReference type="InterPro" id="IPR004046">
    <property type="entry name" value="GST_C"/>
</dbReference>
<dbReference type="GO" id="GO:0004364">
    <property type="term" value="F:glutathione transferase activity"/>
    <property type="evidence" value="ECO:0007669"/>
    <property type="project" value="UniProtKB-EC"/>
</dbReference>
<dbReference type="CDD" id="cd03209">
    <property type="entry name" value="GST_C_Mu"/>
    <property type="match status" value="1"/>
</dbReference>
<dbReference type="AlphaFoldDB" id="A0A8J4SGP4"/>
<proteinExistence type="inferred from homology"/>
<dbReference type="OrthoDB" id="4951845at2759"/>
<comment type="caution">
    <text evidence="9">The sequence shown here is derived from an EMBL/GenBank/DDBJ whole genome shotgun (WGS) entry which is preliminary data.</text>
</comment>
<reference evidence="9" key="1">
    <citation type="submission" date="2019-05" db="EMBL/GenBank/DDBJ databases">
        <title>Annotation for the trematode Paragonimus heterotremus.</title>
        <authorList>
            <person name="Choi Y.-J."/>
        </authorList>
    </citation>
    <scope>NUCLEOTIDE SEQUENCE</scope>
    <source>
        <strain evidence="9">LC</strain>
    </source>
</reference>
<sequence length="246" mass="28957">MNSYQFYVKRGYKPNWAAIVYIFFLYCQCFNKFLKRLFDTCSPVLACSFLRGRWDADCSWILEDSREYHGLKYNEELYECGPVQYWSGFPKYEDVTLTQFEAILRYISEKNNMGGATPKERAVLSMINGAVNDLRWAFIRLCYSPDFKKLKPGFMASLPDSLKTFEEYLNTHFWISGNKLDYPDFNLYDLLDTLKALEADCLDAFPKLKAYVTKFEALPQIVAYMKSSRFMKWPYNNRMASWGGDH</sequence>
<dbReference type="PANTHER" id="PTHR11571:SF222">
    <property type="entry name" value="GLUTATHIONE TRANSFERASE"/>
    <property type="match status" value="1"/>
</dbReference>
<accession>A0A8J4SGP4</accession>
<dbReference type="Gene3D" id="1.20.1050.130">
    <property type="match status" value="1"/>
</dbReference>
<dbReference type="FunFam" id="1.20.1050.10:FF:000003">
    <property type="entry name" value="Glutathione S-transferase 2"/>
    <property type="match status" value="1"/>
</dbReference>
<dbReference type="EMBL" id="LUCH01006780">
    <property type="protein sequence ID" value="KAF5397098.1"/>
    <property type="molecule type" value="Genomic_DNA"/>
</dbReference>
<feature type="domain" description="GST C-terminal" evidence="8">
    <location>
        <begin position="117"/>
        <end position="235"/>
    </location>
</feature>
<dbReference type="PROSITE" id="PS50405">
    <property type="entry name" value="GST_CTER"/>
    <property type="match status" value="1"/>
</dbReference>
<comment type="function">
    <text evidence="2">Conjugation of reduced glutathione to a wide number of exogenous and endogenous hydrophobic electrophiles.</text>
</comment>
<dbReference type="InterPro" id="IPR010987">
    <property type="entry name" value="Glutathione-S-Trfase_C-like"/>
</dbReference>